<evidence type="ECO:0000313" key="4">
    <source>
        <dbReference type="Proteomes" id="UP001054945"/>
    </source>
</evidence>
<keyword evidence="4" id="KW-1185">Reference proteome</keyword>
<comment type="caution">
    <text evidence="3">The sequence shown here is derived from an EMBL/GenBank/DDBJ whole genome shotgun (WGS) entry which is preliminary data.</text>
</comment>
<dbReference type="Proteomes" id="UP001054945">
    <property type="component" value="Unassembled WGS sequence"/>
</dbReference>
<gene>
    <name evidence="3" type="primary">NGDN</name>
    <name evidence="3" type="ORF">CEXT_503401</name>
</gene>
<accession>A0AAV4SMA3</accession>
<dbReference type="GO" id="GO:0000462">
    <property type="term" value="P:maturation of SSU-rRNA from tricistronic rRNA transcript (SSU-rRNA, 5.8S rRNA, LSU-rRNA)"/>
    <property type="evidence" value="ECO:0007669"/>
    <property type="project" value="TreeGrafter"/>
</dbReference>
<proteinExistence type="inferred from homology"/>
<name>A0AAV4SMA3_CAEEX</name>
<feature type="region of interest" description="Disordered" evidence="2">
    <location>
        <begin position="287"/>
        <end position="314"/>
    </location>
</feature>
<feature type="region of interest" description="Disordered" evidence="2">
    <location>
        <begin position="118"/>
        <end position="159"/>
    </location>
</feature>
<comment type="similarity">
    <text evidence="1">Belongs to the SAS10 family.</text>
</comment>
<organism evidence="3 4">
    <name type="scientific">Caerostris extrusa</name>
    <name type="common">Bark spider</name>
    <name type="synonym">Caerostris bankana</name>
    <dbReference type="NCBI Taxonomy" id="172846"/>
    <lineage>
        <taxon>Eukaryota</taxon>
        <taxon>Metazoa</taxon>
        <taxon>Ecdysozoa</taxon>
        <taxon>Arthropoda</taxon>
        <taxon>Chelicerata</taxon>
        <taxon>Arachnida</taxon>
        <taxon>Araneae</taxon>
        <taxon>Araneomorphae</taxon>
        <taxon>Entelegynae</taxon>
        <taxon>Araneoidea</taxon>
        <taxon>Araneidae</taxon>
        <taxon>Caerostris</taxon>
    </lineage>
</organism>
<dbReference type="PANTHER" id="PTHR13237">
    <property type="entry name" value="SOMETHING ABOUT SILENCING PROTEIN 10-RELATED"/>
    <property type="match status" value="1"/>
</dbReference>
<feature type="compositionally biased region" description="Acidic residues" evidence="2">
    <location>
        <begin position="142"/>
        <end position="151"/>
    </location>
</feature>
<evidence type="ECO:0000256" key="1">
    <source>
        <dbReference type="ARBA" id="ARBA00010979"/>
    </source>
</evidence>
<dbReference type="Pfam" id="PF04000">
    <property type="entry name" value="Sas10_Utp3"/>
    <property type="match status" value="1"/>
</dbReference>
<dbReference type="AlphaFoldDB" id="A0AAV4SMA3"/>
<dbReference type="EMBL" id="BPLR01009548">
    <property type="protein sequence ID" value="GIY32808.1"/>
    <property type="molecule type" value="Genomic_DNA"/>
</dbReference>
<reference evidence="3 4" key="1">
    <citation type="submission" date="2021-06" db="EMBL/GenBank/DDBJ databases">
        <title>Caerostris extrusa draft genome.</title>
        <authorList>
            <person name="Kono N."/>
            <person name="Arakawa K."/>
        </authorList>
    </citation>
    <scope>NUCLEOTIDE SEQUENCE [LARGE SCALE GENOMIC DNA]</scope>
</reference>
<protein>
    <submittedName>
        <fullName evidence="3">Neuroguidin</fullName>
    </submittedName>
</protein>
<feature type="compositionally biased region" description="Basic residues" evidence="2">
    <location>
        <begin position="289"/>
        <end position="314"/>
    </location>
</feature>
<sequence>MENPTEDNAINNKDVKETLKLVKELVPQAASVNDLIQNVIRKIKNDELPIEKGLSFLELRNHMFLNYAMNLTHVIKKKLLGDSIENSPTIERIVESRVVLEKMKPIHEKLKYQIDNSVTAPEHIDPSNPMRFRANPSNLMTQDEDDNEEESEERKTESNVYVPPKISAAYFEENDSLEARKKKILENEQKRALNSNVLNELRMEYDDGPEQIDSGIDPYKMKLSKKMEEYSRYEEEYMTRLPMTKSKSNPQRENFHISKNLELLTVSNIDLKFDDISALEKTTNDISLWKKRSSGRKDKFAKKHGKKKGKKRKH</sequence>
<dbReference type="GO" id="GO:0032040">
    <property type="term" value="C:small-subunit processome"/>
    <property type="evidence" value="ECO:0007669"/>
    <property type="project" value="TreeGrafter"/>
</dbReference>
<dbReference type="InterPro" id="IPR007146">
    <property type="entry name" value="Sas10/Utp3/C1D"/>
</dbReference>
<evidence type="ECO:0000313" key="3">
    <source>
        <dbReference type="EMBL" id="GIY32808.1"/>
    </source>
</evidence>
<evidence type="ECO:0000256" key="2">
    <source>
        <dbReference type="SAM" id="MobiDB-lite"/>
    </source>
</evidence>
<dbReference type="PANTHER" id="PTHR13237:SF9">
    <property type="entry name" value="NEUROGUIDIN"/>
    <property type="match status" value="1"/>
</dbReference>